<dbReference type="PROSITE" id="PS50110">
    <property type="entry name" value="RESPONSE_REGULATORY"/>
    <property type="match status" value="1"/>
</dbReference>
<accession>A0ABT0B2G8</accession>
<dbReference type="Gene3D" id="6.10.250.690">
    <property type="match status" value="1"/>
</dbReference>
<dbReference type="InterPro" id="IPR036388">
    <property type="entry name" value="WH-like_DNA-bd_sf"/>
</dbReference>
<dbReference type="SUPFAM" id="SSF52172">
    <property type="entry name" value="CheY-like"/>
    <property type="match status" value="1"/>
</dbReference>
<keyword evidence="11" id="KW-1185">Reference proteome</keyword>
<dbReference type="Gene3D" id="3.40.50.2300">
    <property type="match status" value="1"/>
</dbReference>
<evidence type="ECO:0000256" key="1">
    <source>
        <dbReference type="ARBA" id="ARBA00022553"/>
    </source>
</evidence>
<dbReference type="PANTHER" id="PTHR48111:SF4">
    <property type="entry name" value="DNA-BINDING DUAL TRANSCRIPTIONAL REGULATOR OMPR"/>
    <property type="match status" value="1"/>
</dbReference>
<dbReference type="SMART" id="SM00448">
    <property type="entry name" value="REC"/>
    <property type="match status" value="1"/>
</dbReference>
<keyword evidence="5" id="KW-0804">Transcription</keyword>
<organism evidence="10 11">
    <name type="scientific">Novosphingobium album</name>
    <name type="common">ex Hu et al. 2023</name>
    <dbReference type="NCBI Taxonomy" id="2930093"/>
    <lineage>
        <taxon>Bacteria</taxon>
        <taxon>Pseudomonadati</taxon>
        <taxon>Pseudomonadota</taxon>
        <taxon>Alphaproteobacteria</taxon>
        <taxon>Sphingomonadales</taxon>
        <taxon>Sphingomonadaceae</taxon>
        <taxon>Novosphingobium</taxon>
    </lineage>
</organism>
<dbReference type="PANTHER" id="PTHR48111">
    <property type="entry name" value="REGULATOR OF RPOS"/>
    <property type="match status" value="1"/>
</dbReference>
<protein>
    <submittedName>
        <fullName evidence="10">Response regulator</fullName>
    </submittedName>
</protein>
<comment type="caution">
    <text evidence="10">The sequence shown here is derived from an EMBL/GenBank/DDBJ whole genome shotgun (WGS) entry which is preliminary data.</text>
</comment>
<evidence type="ECO:0000259" key="9">
    <source>
        <dbReference type="PROSITE" id="PS51755"/>
    </source>
</evidence>
<dbReference type="RefSeq" id="WP_243994058.1">
    <property type="nucleotide sequence ID" value="NZ_JALHLE010000017.1"/>
</dbReference>
<feature type="modified residue" description="4-aspartylphosphate" evidence="6">
    <location>
        <position position="56"/>
    </location>
</feature>
<dbReference type="Pfam" id="PF00486">
    <property type="entry name" value="Trans_reg_C"/>
    <property type="match status" value="1"/>
</dbReference>
<name>A0ABT0B2G8_9SPHN</name>
<reference evidence="10" key="1">
    <citation type="submission" date="2022-03" db="EMBL/GenBank/DDBJ databases">
        <title>Identification of a novel bacterium isolated from mangrove sediments.</title>
        <authorList>
            <person name="Pan X."/>
        </authorList>
    </citation>
    <scope>NUCLEOTIDE SEQUENCE</scope>
    <source>
        <strain evidence="10">B2580</strain>
    </source>
</reference>
<dbReference type="InterPro" id="IPR039420">
    <property type="entry name" value="WalR-like"/>
</dbReference>
<dbReference type="InterPro" id="IPR001867">
    <property type="entry name" value="OmpR/PhoB-type_DNA-bd"/>
</dbReference>
<evidence type="ECO:0000256" key="6">
    <source>
        <dbReference type="PROSITE-ProRule" id="PRU00169"/>
    </source>
</evidence>
<dbReference type="CDD" id="cd00383">
    <property type="entry name" value="trans_reg_C"/>
    <property type="match status" value="1"/>
</dbReference>
<dbReference type="SUPFAM" id="SSF46894">
    <property type="entry name" value="C-terminal effector domain of the bipartite response regulators"/>
    <property type="match status" value="1"/>
</dbReference>
<dbReference type="Proteomes" id="UP001162880">
    <property type="component" value="Unassembled WGS sequence"/>
</dbReference>
<feature type="domain" description="Response regulatory" evidence="8">
    <location>
        <begin position="7"/>
        <end position="121"/>
    </location>
</feature>
<evidence type="ECO:0000256" key="7">
    <source>
        <dbReference type="PROSITE-ProRule" id="PRU01091"/>
    </source>
</evidence>
<keyword evidence="2" id="KW-0902">Two-component regulatory system</keyword>
<dbReference type="SMART" id="SM00862">
    <property type="entry name" value="Trans_reg_C"/>
    <property type="match status" value="1"/>
</dbReference>
<feature type="domain" description="OmpR/PhoB-type" evidence="9">
    <location>
        <begin position="133"/>
        <end position="232"/>
    </location>
</feature>
<keyword evidence="1 6" id="KW-0597">Phosphoprotein</keyword>
<dbReference type="InterPro" id="IPR016032">
    <property type="entry name" value="Sig_transdc_resp-reg_C-effctor"/>
</dbReference>
<evidence type="ECO:0000256" key="4">
    <source>
        <dbReference type="ARBA" id="ARBA00023125"/>
    </source>
</evidence>
<evidence type="ECO:0000313" key="10">
    <source>
        <dbReference type="EMBL" id="MCJ2179256.1"/>
    </source>
</evidence>
<dbReference type="EMBL" id="JALHLE010000017">
    <property type="protein sequence ID" value="MCJ2179256.1"/>
    <property type="molecule type" value="Genomic_DNA"/>
</dbReference>
<dbReference type="Pfam" id="PF00072">
    <property type="entry name" value="Response_reg"/>
    <property type="match status" value="1"/>
</dbReference>
<dbReference type="InterPro" id="IPR011006">
    <property type="entry name" value="CheY-like_superfamily"/>
</dbReference>
<feature type="DNA-binding region" description="OmpR/PhoB-type" evidence="7">
    <location>
        <begin position="133"/>
        <end position="232"/>
    </location>
</feature>
<proteinExistence type="predicted"/>
<evidence type="ECO:0000259" key="8">
    <source>
        <dbReference type="PROSITE" id="PS50110"/>
    </source>
</evidence>
<keyword evidence="4 7" id="KW-0238">DNA-binding</keyword>
<sequence>MSEKPARILVVDDDPELRSLLQRFLSEHGYAVRAVDGGKAMDLALQREPADVVVLDLMMPGEDGLAVLRRLRAAGEQVPVIMLTARGDPVDRVLGLEMGADDYLGKPFLPRELVARIAALLRRIGPERSVSGDETAGIGPFEVNFSAMTVHRDGQALTLSSREFALFAALARSPGRPLSRAQLIDRALGRDAEVTDRAIDVQVARLRKAIGDDAADPRFIRTVWGVGYVLTAGGGEAGHG</sequence>
<gene>
    <name evidence="10" type="ORF">MTR64_11810</name>
</gene>
<evidence type="ECO:0000313" key="11">
    <source>
        <dbReference type="Proteomes" id="UP001162880"/>
    </source>
</evidence>
<evidence type="ECO:0000256" key="2">
    <source>
        <dbReference type="ARBA" id="ARBA00023012"/>
    </source>
</evidence>
<dbReference type="PROSITE" id="PS51755">
    <property type="entry name" value="OMPR_PHOB"/>
    <property type="match status" value="1"/>
</dbReference>
<keyword evidence="3" id="KW-0805">Transcription regulation</keyword>
<dbReference type="Gene3D" id="1.10.10.10">
    <property type="entry name" value="Winged helix-like DNA-binding domain superfamily/Winged helix DNA-binding domain"/>
    <property type="match status" value="1"/>
</dbReference>
<evidence type="ECO:0000256" key="5">
    <source>
        <dbReference type="ARBA" id="ARBA00023163"/>
    </source>
</evidence>
<dbReference type="InterPro" id="IPR001789">
    <property type="entry name" value="Sig_transdc_resp-reg_receiver"/>
</dbReference>
<evidence type="ECO:0000256" key="3">
    <source>
        <dbReference type="ARBA" id="ARBA00023015"/>
    </source>
</evidence>